<reference evidence="4 5" key="1">
    <citation type="submission" date="2015-09" db="EMBL/GenBank/DDBJ databases">
        <title>Sorangium comparison.</title>
        <authorList>
            <person name="Zaburannyi N."/>
            <person name="Bunk B."/>
            <person name="Overmann J."/>
            <person name="Mueller R."/>
        </authorList>
    </citation>
    <scope>NUCLEOTIDE SEQUENCE [LARGE SCALE GENOMIC DNA]</scope>
    <source>
        <strain evidence="4 5">So ce836</strain>
    </source>
</reference>
<dbReference type="InterPro" id="IPR011990">
    <property type="entry name" value="TPR-like_helical_dom_sf"/>
</dbReference>
<evidence type="ECO:0000256" key="1">
    <source>
        <dbReference type="ARBA" id="ARBA00007734"/>
    </source>
</evidence>
<proteinExistence type="inferred from homology"/>
<dbReference type="SUPFAM" id="SSF53955">
    <property type="entry name" value="Lysozyme-like"/>
    <property type="match status" value="1"/>
</dbReference>
<sequence length="778" mass="82600">MKRAPSPPKPSARGARRGLAAACLLGASLAACAEPHASGPPPSQSTARAAPSDAPLAAAAAAAAAAIPPLAPPLALGAWVEAVRLERWAEAAERLDALPMEQRALPAMKYARARVAFELGDHGKAVELLHGLEQELPVLAREVSRYRAEAAFEVGPFLAAAAYFEATGSAPGLARAAIAAMKGGDLQKARALADRAVVAAQRARRSRDEAAARLARARVQLGVRDAAERSGDKGGAKAAAAALALADLRWIVKSAPSSPDGREAAALLAEMPGPLSPEDRLQKVDAMVAGGSAAEAIAELDKLSGVPASELHHRRATALYQARDYAGAAEAFLKVAASPSARQAEQLHLAARSLSRLHREAEAIERHLAVARKFRKTRWGELSSLLSARLLMQVGRYAEAVAQYGRFIDAYPRSERRGDALYERALAMLSTSGAARARKPLEQLARGARPADAARLRELAGLAALRGGDRDGAVRLWTEVMKEQPLSWGALLARSRLAAVGAPMPPLLVPASLRDARPVEVRLPPAAALLASMGLDGDAESYLAENEREVTAAYEGQESEALCRMYGMLSPAKRRYRVGTQAVSAAALQRAPSHADRWTWECVYPEPYAGEVRALEAQHGLPKGLVHALMRQESAFDPVVVSPASAVGLMQLMPATARKAASELSLGFELGQLKSAPLNLRLGGFYIGKLLRTFDGSLPLATAAYNAGPKAVSHWLEGKIDRDTDVWVARIPYDETRTYVGRVLANLARYQWLDGGDAAVEMLPLTLPADARAPADAY</sequence>
<evidence type="ECO:0000256" key="2">
    <source>
        <dbReference type="SAM" id="SignalP"/>
    </source>
</evidence>
<dbReference type="GO" id="GO:0000270">
    <property type="term" value="P:peptidoglycan metabolic process"/>
    <property type="evidence" value="ECO:0007669"/>
    <property type="project" value="InterPro"/>
</dbReference>
<dbReference type="EMBL" id="CP012672">
    <property type="protein sequence ID" value="AUX35564.1"/>
    <property type="molecule type" value="Genomic_DNA"/>
</dbReference>
<dbReference type="GO" id="GO:0008933">
    <property type="term" value="F:peptidoglycan lytic transglycosylase activity"/>
    <property type="evidence" value="ECO:0007669"/>
    <property type="project" value="InterPro"/>
</dbReference>
<dbReference type="PANTHER" id="PTHR37423">
    <property type="entry name" value="SOLUBLE LYTIC MUREIN TRANSGLYCOSYLASE-RELATED"/>
    <property type="match status" value="1"/>
</dbReference>
<feature type="chain" id="PRO_5021030104" evidence="2">
    <location>
        <begin position="34"/>
        <end position="778"/>
    </location>
</feature>
<dbReference type="Gene3D" id="1.25.40.10">
    <property type="entry name" value="Tetratricopeptide repeat domain"/>
    <property type="match status" value="1"/>
</dbReference>
<dbReference type="GO" id="GO:0016020">
    <property type="term" value="C:membrane"/>
    <property type="evidence" value="ECO:0007669"/>
    <property type="project" value="InterPro"/>
</dbReference>
<feature type="domain" description="Transglycosylase SLT" evidence="3">
    <location>
        <begin position="615"/>
        <end position="725"/>
    </location>
</feature>
<dbReference type="SUPFAM" id="SSF48452">
    <property type="entry name" value="TPR-like"/>
    <property type="match status" value="1"/>
</dbReference>
<dbReference type="Pfam" id="PF01464">
    <property type="entry name" value="SLT"/>
    <property type="match status" value="1"/>
</dbReference>
<gene>
    <name evidence="4" type="ORF">SOCE836_077580</name>
</gene>
<evidence type="ECO:0000313" key="5">
    <source>
        <dbReference type="Proteomes" id="UP000295497"/>
    </source>
</evidence>
<organism evidence="4 5">
    <name type="scientific">Sorangium cellulosum</name>
    <name type="common">Polyangium cellulosum</name>
    <dbReference type="NCBI Taxonomy" id="56"/>
    <lineage>
        <taxon>Bacteria</taxon>
        <taxon>Pseudomonadati</taxon>
        <taxon>Myxococcota</taxon>
        <taxon>Polyangia</taxon>
        <taxon>Polyangiales</taxon>
        <taxon>Polyangiaceae</taxon>
        <taxon>Sorangium</taxon>
    </lineage>
</organism>
<dbReference type="InterPro" id="IPR000189">
    <property type="entry name" value="Transglyc_AS"/>
</dbReference>
<protein>
    <submittedName>
        <fullName evidence="4">Exported transglycosylase</fullName>
    </submittedName>
</protein>
<dbReference type="InterPro" id="IPR008258">
    <property type="entry name" value="Transglycosylase_SLT_dom_1"/>
</dbReference>
<dbReference type="AlphaFoldDB" id="A0A4P2QYA7"/>
<name>A0A4P2QYA7_SORCE</name>
<dbReference type="Gene3D" id="1.10.530.10">
    <property type="match status" value="1"/>
</dbReference>
<keyword evidence="2" id="KW-0732">Signal</keyword>
<dbReference type="CDD" id="cd13401">
    <property type="entry name" value="Slt70-like"/>
    <property type="match status" value="1"/>
</dbReference>
<comment type="similarity">
    <text evidence="1">Belongs to the transglycosylase Slt family.</text>
</comment>
<feature type="signal peptide" evidence="2">
    <location>
        <begin position="1"/>
        <end position="33"/>
    </location>
</feature>
<evidence type="ECO:0000259" key="3">
    <source>
        <dbReference type="Pfam" id="PF01464"/>
    </source>
</evidence>
<accession>A0A4P2QYA7</accession>
<evidence type="ECO:0000313" key="4">
    <source>
        <dbReference type="EMBL" id="AUX35564.1"/>
    </source>
</evidence>
<dbReference type="RefSeq" id="WP_129578558.1">
    <property type="nucleotide sequence ID" value="NZ_CP012672.1"/>
</dbReference>
<dbReference type="PROSITE" id="PS00922">
    <property type="entry name" value="TRANSGLYCOSYLASE"/>
    <property type="match status" value="1"/>
</dbReference>
<dbReference type="PANTHER" id="PTHR37423:SF2">
    <property type="entry name" value="MEMBRANE-BOUND LYTIC MUREIN TRANSGLYCOSYLASE C"/>
    <property type="match status" value="1"/>
</dbReference>
<dbReference type="Proteomes" id="UP000295497">
    <property type="component" value="Chromosome"/>
</dbReference>
<dbReference type="InterPro" id="IPR023346">
    <property type="entry name" value="Lysozyme-like_dom_sf"/>
</dbReference>
<dbReference type="PROSITE" id="PS51257">
    <property type="entry name" value="PROKAR_LIPOPROTEIN"/>
    <property type="match status" value="1"/>
</dbReference>